<dbReference type="SMART" id="SM00855">
    <property type="entry name" value="PGAM"/>
    <property type="match status" value="1"/>
</dbReference>
<protein>
    <recommendedName>
        <fullName evidence="2">phosphoglycerate mutase (2,3-diphosphoglycerate-dependent)</fullName>
        <ecNumber evidence="2">5.4.2.11</ecNumber>
    </recommendedName>
</protein>
<dbReference type="EC" id="5.4.2.11" evidence="2"/>
<dbReference type="Pfam" id="PF00300">
    <property type="entry name" value="His_Phos_1"/>
    <property type="match status" value="1"/>
</dbReference>
<dbReference type="RefSeq" id="WP_260978532.1">
    <property type="nucleotide sequence ID" value="NZ_JAODBU010000004.1"/>
</dbReference>
<name>A0ABT2LZ11_9FIRM</name>
<dbReference type="EMBL" id="JAODBU010000004">
    <property type="protein sequence ID" value="MCT7398533.1"/>
    <property type="molecule type" value="Genomic_DNA"/>
</dbReference>
<comment type="caution">
    <text evidence="5">The sequence shown here is derived from an EMBL/GenBank/DDBJ whole genome shotgun (WGS) entry which is preliminary data.</text>
</comment>
<proteinExistence type="inferred from homology"/>
<accession>A0ABT2LZ11</accession>
<reference evidence="5" key="1">
    <citation type="submission" date="2022-09" db="EMBL/GenBank/DDBJ databases">
        <title>Eubacterium sp. LFL-14 isolated from human feces.</title>
        <authorList>
            <person name="Liu F."/>
        </authorList>
    </citation>
    <scope>NUCLEOTIDE SEQUENCE</scope>
    <source>
        <strain evidence="5">LFL-14</strain>
    </source>
</reference>
<evidence type="ECO:0000256" key="3">
    <source>
        <dbReference type="ARBA" id="ARBA00023152"/>
    </source>
</evidence>
<dbReference type="InterPro" id="IPR029033">
    <property type="entry name" value="His_PPase_superfam"/>
</dbReference>
<evidence type="ECO:0000256" key="1">
    <source>
        <dbReference type="ARBA" id="ARBA00006717"/>
    </source>
</evidence>
<dbReference type="Gene3D" id="3.40.50.1240">
    <property type="entry name" value="Phosphoglycerate mutase-like"/>
    <property type="match status" value="1"/>
</dbReference>
<keyword evidence="3" id="KW-0324">Glycolysis</keyword>
<keyword evidence="4" id="KW-0413">Isomerase</keyword>
<dbReference type="SUPFAM" id="SSF53254">
    <property type="entry name" value="Phosphoglycerate mutase-like"/>
    <property type="match status" value="1"/>
</dbReference>
<evidence type="ECO:0000313" key="5">
    <source>
        <dbReference type="EMBL" id="MCT7398533.1"/>
    </source>
</evidence>
<dbReference type="PANTHER" id="PTHR11931">
    <property type="entry name" value="PHOSPHOGLYCERATE MUTASE"/>
    <property type="match status" value="1"/>
</dbReference>
<organism evidence="5 6">
    <name type="scientific">Eubacterium album</name>
    <dbReference type="NCBI Taxonomy" id="2978477"/>
    <lineage>
        <taxon>Bacteria</taxon>
        <taxon>Bacillati</taxon>
        <taxon>Bacillota</taxon>
        <taxon>Clostridia</taxon>
        <taxon>Eubacteriales</taxon>
        <taxon>Eubacteriaceae</taxon>
        <taxon>Eubacterium</taxon>
    </lineage>
</organism>
<dbReference type="PIRSF" id="PIRSF000709">
    <property type="entry name" value="6PFK_2-Ptase"/>
    <property type="match status" value="1"/>
</dbReference>
<sequence length="182" mass="20987">MLYIMRHGKTEWNELHKLQGRTDIPLNEEGRQMAKIAGEKYKDINFDVCYCSPLVRAKETAKLVLEGRNVPIIYDDRLKEMSFGIYEGMENPAKATDSPIRTFFKEPEKYKGVKEGETFYELFKRTGEFLKEVVMPDLNEGKDVLIVGHGAMNSSIVCQIRNLPLSKFWDAGIENCKLMKLK</sequence>
<keyword evidence="6" id="KW-1185">Reference proteome</keyword>
<dbReference type="InterPro" id="IPR005952">
    <property type="entry name" value="Phosphogly_mut1"/>
</dbReference>
<evidence type="ECO:0000313" key="6">
    <source>
        <dbReference type="Proteomes" id="UP001431199"/>
    </source>
</evidence>
<gene>
    <name evidence="5" type="ORF">N5B56_05460</name>
</gene>
<dbReference type="CDD" id="cd07067">
    <property type="entry name" value="HP_PGM_like"/>
    <property type="match status" value="1"/>
</dbReference>
<comment type="similarity">
    <text evidence="1">Belongs to the phosphoglycerate mutase family. BPG-dependent PGAM subfamily.</text>
</comment>
<evidence type="ECO:0000256" key="4">
    <source>
        <dbReference type="ARBA" id="ARBA00023235"/>
    </source>
</evidence>
<dbReference type="Proteomes" id="UP001431199">
    <property type="component" value="Unassembled WGS sequence"/>
</dbReference>
<evidence type="ECO:0000256" key="2">
    <source>
        <dbReference type="ARBA" id="ARBA00012028"/>
    </source>
</evidence>
<dbReference type="InterPro" id="IPR013078">
    <property type="entry name" value="His_Pase_superF_clade-1"/>
</dbReference>